<dbReference type="SMART" id="SM01403">
    <property type="entry name" value="Ribosomal_S10"/>
    <property type="match status" value="1"/>
</dbReference>
<organism evidence="4 5">
    <name type="scientific">Nitzschia inconspicua</name>
    <dbReference type="NCBI Taxonomy" id="303405"/>
    <lineage>
        <taxon>Eukaryota</taxon>
        <taxon>Sar</taxon>
        <taxon>Stramenopiles</taxon>
        <taxon>Ochrophyta</taxon>
        <taxon>Bacillariophyta</taxon>
        <taxon>Bacillariophyceae</taxon>
        <taxon>Bacillariophycidae</taxon>
        <taxon>Bacillariales</taxon>
        <taxon>Bacillariaceae</taxon>
        <taxon>Nitzschia</taxon>
    </lineage>
</organism>
<protein>
    <submittedName>
        <fullName evidence="4">30S ribosomal protein S10</fullName>
    </submittedName>
</protein>
<dbReference type="Pfam" id="PF00338">
    <property type="entry name" value="Ribosomal_S10"/>
    <property type="match status" value="1"/>
</dbReference>
<dbReference type="GO" id="GO:0005840">
    <property type="term" value="C:ribosome"/>
    <property type="evidence" value="ECO:0007669"/>
    <property type="project" value="UniProtKB-KW"/>
</dbReference>
<dbReference type="OrthoDB" id="54305at2759"/>
<keyword evidence="1 4" id="KW-0689">Ribosomal protein</keyword>
<dbReference type="InterPro" id="IPR036838">
    <property type="entry name" value="Ribosomal_uS10_dom_sf"/>
</dbReference>
<keyword evidence="2" id="KW-0687">Ribonucleoprotein</keyword>
<dbReference type="GO" id="GO:1990904">
    <property type="term" value="C:ribonucleoprotein complex"/>
    <property type="evidence" value="ECO:0007669"/>
    <property type="project" value="UniProtKB-KW"/>
</dbReference>
<dbReference type="InterPro" id="IPR027486">
    <property type="entry name" value="Ribosomal_uS10_dom"/>
</dbReference>
<reference evidence="4" key="1">
    <citation type="journal article" date="2021" name="Sci. Rep.">
        <title>Diploid genomic architecture of Nitzschia inconspicua, an elite biomass production diatom.</title>
        <authorList>
            <person name="Oliver A."/>
            <person name="Podell S."/>
            <person name="Pinowska A."/>
            <person name="Traller J.C."/>
            <person name="Smith S.R."/>
            <person name="McClure R."/>
            <person name="Beliaev A."/>
            <person name="Bohutskyi P."/>
            <person name="Hill E.A."/>
            <person name="Rabines A."/>
            <person name="Zheng H."/>
            <person name="Allen L.Z."/>
            <person name="Kuo A."/>
            <person name="Grigoriev I.V."/>
            <person name="Allen A.E."/>
            <person name="Hazlebeck D."/>
            <person name="Allen E.E."/>
        </authorList>
    </citation>
    <scope>NUCLEOTIDE SEQUENCE</scope>
    <source>
        <strain evidence="4">Hildebrandi</strain>
    </source>
</reference>
<evidence type="ECO:0000256" key="2">
    <source>
        <dbReference type="ARBA" id="ARBA00023274"/>
    </source>
</evidence>
<evidence type="ECO:0000256" key="1">
    <source>
        <dbReference type="ARBA" id="ARBA00022980"/>
    </source>
</evidence>
<proteinExistence type="predicted"/>
<dbReference type="EMBL" id="MW971521">
    <property type="protein sequence ID" value="QXE46235.1"/>
    <property type="molecule type" value="Genomic_DNA"/>
</dbReference>
<sequence>MFLYLRISCKDKRVLKKFLRFFIKKKSLPIFLKSFSKHEMRKVVTVLKSPHVNKTAQEQFEYRVYSKSFLIYSCSSPFLFSLVLKRLRNVGFPGLDFKIKGVLSENKIHKYILRTVSPDNITVKTLNSDWLFIQKKKLKKVQYKKNYNFKRSFSKKYLQFFDLHGEICLQKIFKDIYLSLCIFSSVG</sequence>
<evidence type="ECO:0000259" key="3">
    <source>
        <dbReference type="SMART" id="SM01403"/>
    </source>
</evidence>
<dbReference type="AlphaFoldDB" id="A0A8H2SIH5"/>
<name>A0A8H2SIH5_9STRA</name>
<gene>
    <name evidence="4" type="primary">rps10</name>
</gene>
<dbReference type="Gene3D" id="3.30.70.600">
    <property type="entry name" value="Ribosomal protein S10 domain"/>
    <property type="match status" value="1"/>
</dbReference>
<keyword evidence="4" id="KW-0496">Mitochondrion</keyword>
<dbReference type="SUPFAM" id="SSF54999">
    <property type="entry name" value="Ribosomal protein S10"/>
    <property type="match status" value="1"/>
</dbReference>
<keyword evidence="5" id="KW-1185">Reference proteome</keyword>
<dbReference type="Proteomes" id="UP000693970">
    <property type="component" value="Mitochondrion MT"/>
</dbReference>
<evidence type="ECO:0000313" key="5">
    <source>
        <dbReference type="Proteomes" id="UP000693970"/>
    </source>
</evidence>
<evidence type="ECO:0000313" key="4">
    <source>
        <dbReference type="EMBL" id="QXE46235.1"/>
    </source>
</evidence>
<geneLocation type="mitochondrion" evidence="4"/>
<accession>A0A8H2SIH5</accession>
<feature type="domain" description="Small ribosomal subunit protein uS10" evidence="3">
    <location>
        <begin position="4"/>
        <end position="100"/>
    </location>
</feature>